<sequence>MRSGAGRSAPAAAGDPWHRTGSYPPAARLRVPGSLLGRGPALRNGTRHEPAWRWRPALGLLVSSSGESPCLKRYWLYTMCTSISRRRKTGWDGSPNACMRSTAWIYRSAGAKRWGLSVSPAVGKAHWRSCLWEC</sequence>
<protein>
    <submittedName>
        <fullName evidence="2">Uncharacterized protein</fullName>
    </submittedName>
</protein>
<organism evidence="2">
    <name type="scientific">bioreactor metagenome</name>
    <dbReference type="NCBI Taxonomy" id="1076179"/>
    <lineage>
        <taxon>unclassified sequences</taxon>
        <taxon>metagenomes</taxon>
        <taxon>ecological metagenomes</taxon>
    </lineage>
</organism>
<feature type="region of interest" description="Disordered" evidence="1">
    <location>
        <begin position="1"/>
        <end position="26"/>
    </location>
</feature>
<evidence type="ECO:0000313" key="2">
    <source>
        <dbReference type="EMBL" id="MPN48160.1"/>
    </source>
</evidence>
<accession>A0A645IAL7</accession>
<feature type="compositionally biased region" description="Low complexity" evidence="1">
    <location>
        <begin position="1"/>
        <end position="14"/>
    </location>
</feature>
<gene>
    <name evidence="2" type="ORF">SDC9_195765</name>
</gene>
<comment type="caution">
    <text evidence="2">The sequence shown here is derived from an EMBL/GenBank/DDBJ whole genome shotgun (WGS) entry which is preliminary data.</text>
</comment>
<name>A0A645IAL7_9ZZZZ</name>
<evidence type="ECO:0000256" key="1">
    <source>
        <dbReference type="SAM" id="MobiDB-lite"/>
    </source>
</evidence>
<dbReference type="EMBL" id="VSSQ01110212">
    <property type="protein sequence ID" value="MPN48160.1"/>
    <property type="molecule type" value="Genomic_DNA"/>
</dbReference>
<dbReference type="AlphaFoldDB" id="A0A645IAL7"/>
<reference evidence="2" key="1">
    <citation type="submission" date="2019-08" db="EMBL/GenBank/DDBJ databases">
        <authorList>
            <person name="Kucharzyk K."/>
            <person name="Murdoch R.W."/>
            <person name="Higgins S."/>
            <person name="Loffler F."/>
        </authorList>
    </citation>
    <scope>NUCLEOTIDE SEQUENCE</scope>
</reference>
<proteinExistence type="predicted"/>